<comment type="caution">
    <text evidence="2">The sequence shown here is derived from an EMBL/GenBank/DDBJ whole genome shotgun (WGS) entry which is preliminary data.</text>
</comment>
<dbReference type="Proteomes" id="UP001387100">
    <property type="component" value="Unassembled WGS sequence"/>
</dbReference>
<evidence type="ECO:0000313" key="2">
    <source>
        <dbReference type="EMBL" id="MEJ5944572.1"/>
    </source>
</evidence>
<dbReference type="InterPro" id="IPR019099">
    <property type="entry name" value="Uncharacterised_PGPGW_TM"/>
</dbReference>
<feature type="non-terminal residue" evidence="2">
    <location>
        <position position="1"/>
    </location>
</feature>
<keyword evidence="1" id="KW-0812">Transmembrane</keyword>
<proteinExistence type="predicted"/>
<dbReference type="EMBL" id="JBBIAA010000003">
    <property type="protein sequence ID" value="MEJ5944572.1"/>
    <property type="molecule type" value="Genomic_DNA"/>
</dbReference>
<keyword evidence="1" id="KW-0472">Membrane</keyword>
<accession>A0ABU8RHK7</accession>
<reference evidence="2 3" key="1">
    <citation type="journal article" date="2017" name="Int. J. Syst. Evol. Microbiol.">
        <title>Pseudokineococcus basanitobsidens sp. nov., isolated from volcanic rock.</title>
        <authorList>
            <person name="Lee D.W."/>
            <person name="Park M.Y."/>
            <person name="Kim J.J."/>
            <person name="Kim B.S."/>
        </authorList>
    </citation>
    <scope>NUCLEOTIDE SEQUENCE [LARGE SCALE GENOMIC DNA]</scope>
    <source>
        <strain evidence="2 3">DSM 103726</strain>
    </source>
</reference>
<evidence type="ECO:0000256" key="1">
    <source>
        <dbReference type="SAM" id="Phobius"/>
    </source>
</evidence>
<gene>
    <name evidence="2" type="ORF">WDZ17_04605</name>
</gene>
<evidence type="ECO:0000313" key="3">
    <source>
        <dbReference type="Proteomes" id="UP001387100"/>
    </source>
</evidence>
<sequence length="151" mass="16497">ERRRHVAAPAPVTGRWRWRQRVRSERPHVYRVYRIGVGVVGGLLLVAWALLSWLPGPGGIPLLLLALAVLSTEFRWARRLLDRARSGAHRFAAWSARRPLWLRVVGTAALVAFVLAALVLGLAVAAGVPGWVPSGLATQLDRLPGVDLAGR</sequence>
<keyword evidence="3" id="KW-1185">Reference proteome</keyword>
<feature type="transmembrane region" description="Helical" evidence="1">
    <location>
        <begin position="32"/>
        <end position="54"/>
    </location>
</feature>
<protein>
    <submittedName>
        <fullName evidence="2">PGPGW domain-containing protein</fullName>
    </submittedName>
</protein>
<name>A0ABU8RHK7_9ACTN</name>
<keyword evidence="1" id="KW-1133">Transmembrane helix</keyword>
<dbReference type="Pfam" id="PF09656">
    <property type="entry name" value="PGPGW"/>
    <property type="match status" value="1"/>
</dbReference>
<dbReference type="RefSeq" id="WP_339573957.1">
    <property type="nucleotide sequence ID" value="NZ_JBBIAA010000003.1"/>
</dbReference>
<feature type="transmembrane region" description="Helical" evidence="1">
    <location>
        <begin position="100"/>
        <end position="126"/>
    </location>
</feature>
<organism evidence="2 3">
    <name type="scientific">Pseudokineococcus basanitobsidens</name>
    <dbReference type="NCBI Taxonomy" id="1926649"/>
    <lineage>
        <taxon>Bacteria</taxon>
        <taxon>Bacillati</taxon>
        <taxon>Actinomycetota</taxon>
        <taxon>Actinomycetes</taxon>
        <taxon>Kineosporiales</taxon>
        <taxon>Kineosporiaceae</taxon>
        <taxon>Pseudokineococcus</taxon>
    </lineage>
</organism>
<feature type="transmembrane region" description="Helical" evidence="1">
    <location>
        <begin position="60"/>
        <end position="77"/>
    </location>
</feature>